<protein>
    <recommendedName>
        <fullName evidence="3">Reverse transcriptase</fullName>
    </recommendedName>
</protein>
<gene>
    <name evidence="1" type="ORF">VFH_V014200</name>
</gene>
<name>A0AAV1APK8_VICFA</name>
<dbReference type="AlphaFoldDB" id="A0AAV1APK8"/>
<keyword evidence="2" id="KW-1185">Reference proteome</keyword>
<evidence type="ECO:0000313" key="2">
    <source>
        <dbReference type="Proteomes" id="UP001157006"/>
    </source>
</evidence>
<dbReference type="Proteomes" id="UP001157006">
    <property type="component" value="Chromosome 5"/>
</dbReference>
<dbReference type="PANTHER" id="PTHR31635:SF196">
    <property type="entry name" value="REVERSE TRANSCRIPTASE DOMAIN-CONTAINING PROTEIN-RELATED"/>
    <property type="match status" value="1"/>
</dbReference>
<evidence type="ECO:0008006" key="3">
    <source>
        <dbReference type="Google" id="ProtNLM"/>
    </source>
</evidence>
<organism evidence="1 2">
    <name type="scientific">Vicia faba</name>
    <name type="common">Broad bean</name>
    <name type="synonym">Faba vulgaris</name>
    <dbReference type="NCBI Taxonomy" id="3906"/>
    <lineage>
        <taxon>Eukaryota</taxon>
        <taxon>Viridiplantae</taxon>
        <taxon>Streptophyta</taxon>
        <taxon>Embryophyta</taxon>
        <taxon>Tracheophyta</taxon>
        <taxon>Spermatophyta</taxon>
        <taxon>Magnoliopsida</taxon>
        <taxon>eudicotyledons</taxon>
        <taxon>Gunneridae</taxon>
        <taxon>Pentapetalae</taxon>
        <taxon>rosids</taxon>
        <taxon>fabids</taxon>
        <taxon>Fabales</taxon>
        <taxon>Fabaceae</taxon>
        <taxon>Papilionoideae</taxon>
        <taxon>50 kb inversion clade</taxon>
        <taxon>NPAAA clade</taxon>
        <taxon>Hologalegina</taxon>
        <taxon>IRL clade</taxon>
        <taxon>Fabeae</taxon>
        <taxon>Vicia</taxon>
    </lineage>
</organism>
<sequence length="270" mass="30245">MRSLQVHSGSCSSLIWTVTIWRKVNTIKSLINGNGEVKSTLEEMCNIVHDYFSELFQKKPSSRDRVLQAISTSTSDENNNMLTMPFIFEEFKEAIFSMNGDKSPGPDGYNPNFYKHFWDLCGNEIYHGSCFWLESGSFPPNLNMTNCSGLGPAGPKAMVKAQSKRSCEGSRRSKEGLSALIKKSEARGDVHGVKICKNSPIISHLLFADDCFLFFKVNSNEATEMKNILSTYEEASDQAINLQKSEFFCSRNVTPENKNSLADILGINKF</sequence>
<proteinExistence type="predicted"/>
<dbReference type="EMBL" id="OX451740">
    <property type="protein sequence ID" value="CAI8612034.1"/>
    <property type="molecule type" value="Genomic_DNA"/>
</dbReference>
<accession>A0AAV1APK8</accession>
<dbReference type="PANTHER" id="PTHR31635">
    <property type="entry name" value="REVERSE TRANSCRIPTASE DOMAIN-CONTAINING PROTEIN-RELATED"/>
    <property type="match status" value="1"/>
</dbReference>
<reference evidence="1 2" key="1">
    <citation type="submission" date="2023-01" db="EMBL/GenBank/DDBJ databases">
        <authorList>
            <person name="Kreplak J."/>
        </authorList>
    </citation>
    <scope>NUCLEOTIDE SEQUENCE [LARGE SCALE GENOMIC DNA]</scope>
</reference>
<evidence type="ECO:0000313" key="1">
    <source>
        <dbReference type="EMBL" id="CAI8612034.1"/>
    </source>
</evidence>